<dbReference type="AlphaFoldDB" id="A0A2Z5Y2X8"/>
<dbReference type="Gene3D" id="2.170.120.40">
    <property type="entry name" value="YbbR-like domain"/>
    <property type="match status" value="1"/>
</dbReference>
<dbReference type="Proteomes" id="UP000269226">
    <property type="component" value="Chromosome"/>
</dbReference>
<dbReference type="InterPro" id="IPR053154">
    <property type="entry name" value="c-di-AMP_regulator"/>
</dbReference>
<dbReference type="EMBL" id="AP018492">
    <property type="protein sequence ID" value="BBC61205.1"/>
    <property type="molecule type" value="Genomic_DNA"/>
</dbReference>
<proteinExistence type="predicted"/>
<evidence type="ECO:0000313" key="2">
    <source>
        <dbReference type="Proteomes" id="UP000269226"/>
    </source>
</evidence>
<reference evidence="1 2" key="1">
    <citation type="submission" date="2018-01" db="EMBL/GenBank/DDBJ databases">
        <title>Whole genome sequence of Melissococcus plutonius DAT561.</title>
        <authorList>
            <person name="Okumura K."/>
            <person name="Takamatsu D."/>
            <person name="Okura M."/>
        </authorList>
    </citation>
    <scope>NUCLEOTIDE SEQUENCE [LARGE SCALE GENOMIC DNA]</scope>
    <source>
        <strain evidence="1 2">DAT561</strain>
    </source>
</reference>
<dbReference type="PANTHER" id="PTHR37804">
    <property type="entry name" value="CDAA REGULATORY PROTEIN CDAR"/>
    <property type="match status" value="1"/>
</dbReference>
<accession>A0A2Z5Y2X8</accession>
<organism evidence="1 2">
    <name type="scientific">Melissococcus plutonius</name>
    <dbReference type="NCBI Taxonomy" id="33970"/>
    <lineage>
        <taxon>Bacteria</taxon>
        <taxon>Bacillati</taxon>
        <taxon>Bacillota</taxon>
        <taxon>Bacilli</taxon>
        <taxon>Lactobacillales</taxon>
        <taxon>Enterococcaceae</taxon>
        <taxon>Melissococcus</taxon>
    </lineage>
</organism>
<protein>
    <submittedName>
        <fullName evidence="1">Uncharacterized secreted protein associated with spyDAC</fullName>
    </submittedName>
</protein>
<dbReference type="PANTHER" id="PTHR37804:SF1">
    <property type="entry name" value="CDAA REGULATORY PROTEIN CDAR"/>
    <property type="match status" value="1"/>
</dbReference>
<dbReference type="GeneID" id="57043643"/>
<dbReference type="InterPro" id="IPR012505">
    <property type="entry name" value="YbbR"/>
</dbReference>
<dbReference type="RefSeq" id="WP_015695097.1">
    <property type="nucleotide sequence ID" value="NZ_AP018492.1"/>
</dbReference>
<dbReference type="Pfam" id="PF07949">
    <property type="entry name" value="YbbR"/>
    <property type="match status" value="3"/>
</dbReference>
<gene>
    <name evidence="1" type="ORF">DAT561_1097</name>
</gene>
<sequence length="320" mass="35479">MRKSTQSNLFYGFISLMFALLLFFNANSHGSIERTVSTQDKIYDETLNNIPVQIVYNQDKYFVSGYEKLVSVRLKSANRIQLNSEANEDTRSFKIIADLTNTRLGTSEVQLQAQGLSSAVTAEIQPKMLTVTLEKKITREYKVETKLPDLVKKEGYTIDDISLNPESVKITTGTETAKTINRVIAPIASTNQSTDRIKQVVNVQALDSKGQVLPIEAPPPKVEATIKLLPKTKEVPLIATANGTAAKNVSYYNFNLSKLNVAISGPGSVIDSINQLELPINISDIKKTTKKSIEIPVDNNYTVDPKRVEVTILPVFKKND</sequence>
<name>A0A2Z5Y2X8_9ENTE</name>
<dbReference type="Gene3D" id="2.170.120.30">
    <property type="match status" value="1"/>
</dbReference>
<evidence type="ECO:0000313" key="1">
    <source>
        <dbReference type="EMBL" id="BBC61205.1"/>
    </source>
</evidence>